<dbReference type="InterPro" id="IPR052088">
    <property type="entry name" value="E3_ubiquitin-ligase_SINA"/>
</dbReference>
<dbReference type="KEGG" id="ehx:EMIHUDRAFT_47488"/>
<dbReference type="HOGENOM" id="CLU_131802_0_0_1"/>
<accession>A0A0D3JKN1</accession>
<evidence type="ECO:0000313" key="1">
    <source>
        <dbReference type="EnsemblProtists" id="EOD24066"/>
    </source>
</evidence>
<proteinExistence type="predicted"/>
<dbReference type="EnsemblProtists" id="EOD24066">
    <property type="protein sequence ID" value="EOD24066"/>
    <property type="gene ID" value="EMIHUDRAFT_47488"/>
</dbReference>
<protein>
    <recommendedName>
        <fullName evidence="3">RING-type domain-containing protein</fullName>
    </recommendedName>
</protein>
<reference evidence="2" key="1">
    <citation type="journal article" date="2013" name="Nature">
        <title>Pan genome of the phytoplankton Emiliania underpins its global distribution.</title>
        <authorList>
            <person name="Read B.A."/>
            <person name="Kegel J."/>
            <person name="Klute M.J."/>
            <person name="Kuo A."/>
            <person name="Lefebvre S.C."/>
            <person name="Maumus F."/>
            <person name="Mayer C."/>
            <person name="Miller J."/>
            <person name="Monier A."/>
            <person name="Salamov A."/>
            <person name="Young J."/>
            <person name="Aguilar M."/>
            <person name="Claverie J.M."/>
            <person name="Frickenhaus S."/>
            <person name="Gonzalez K."/>
            <person name="Herman E.K."/>
            <person name="Lin Y.C."/>
            <person name="Napier J."/>
            <person name="Ogata H."/>
            <person name="Sarno A.F."/>
            <person name="Shmutz J."/>
            <person name="Schroeder D."/>
            <person name="de Vargas C."/>
            <person name="Verret F."/>
            <person name="von Dassow P."/>
            <person name="Valentin K."/>
            <person name="Van de Peer Y."/>
            <person name="Wheeler G."/>
            <person name="Dacks J.B."/>
            <person name="Delwiche C.F."/>
            <person name="Dyhrman S.T."/>
            <person name="Glockner G."/>
            <person name="John U."/>
            <person name="Richards T."/>
            <person name="Worden A.Z."/>
            <person name="Zhang X."/>
            <person name="Grigoriev I.V."/>
            <person name="Allen A.E."/>
            <person name="Bidle K."/>
            <person name="Borodovsky M."/>
            <person name="Bowler C."/>
            <person name="Brownlee C."/>
            <person name="Cock J.M."/>
            <person name="Elias M."/>
            <person name="Gladyshev V.N."/>
            <person name="Groth M."/>
            <person name="Guda C."/>
            <person name="Hadaegh A."/>
            <person name="Iglesias-Rodriguez M.D."/>
            <person name="Jenkins J."/>
            <person name="Jones B.M."/>
            <person name="Lawson T."/>
            <person name="Leese F."/>
            <person name="Lindquist E."/>
            <person name="Lobanov A."/>
            <person name="Lomsadze A."/>
            <person name="Malik S.B."/>
            <person name="Marsh M.E."/>
            <person name="Mackinder L."/>
            <person name="Mock T."/>
            <person name="Mueller-Roeber B."/>
            <person name="Pagarete A."/>
            <person name="Parker M."/>
            <person name="Probert I."/>
            <person name="Quesneville H."/>
            <person name="Raines C."/>
            <person name="Rensing S.A."/>
            <person name="Riano-Pachon D.M."/>
            <person name="Richier S."/>
            <person name="Rokitta S."/>
            <person name="Shiraiwa Y."/>
            <person name="Soanes D.M."/>
            <person name="van der Giezen M."/>
            <person name="Wahlund T.M."/>
            <person name="Williams B."/>
            <person name="Wilson W."/>
            <person name="Wolfe G."/>
            <person name="Wurch L.L."/>
        </authorList>
    </citation>
    <scope>NUCLEOTIDE SEQUENCE</scope>
</reference>
<dbReference type="GO" id="GO:0061630">
    <property type="term" value="F:ubiquitin protein ligase activity"/>
    <property type="evidence" value="ECO:0007669"/>
    <property type="project" value="TreeGrafter"/>
</dbReference>
<dbReference type="PANTHER" id="PTHR10315">
    <property type="entry name" value="E3 UBIQUITIN PROTEIN LIGASE SIAH"/>
    <property type="match status" value="1"/>
</dbReference>
<dbReference type="SUPFAM" id="SSF49599">
    <property type="entry name" value="TRAF domain-like"/>
    <property type="match status" value="1"/>
</dbReference>
<dbReference type="PANTHER" id="PTHR10315:SF117">
    <property type="entry name" value="RING-TYPE E3 UBIQUITIN TRANSFERASE"/>
    <property type="match status" value="1"/>
</dbReference>
<dbReference type="eggNOG" id="ENOG502SYN6">
    <property type="taxonomic scope" value="Eukaryota"/>
</dbReference>
<dbReference type="Gene3D" id="3.30.40.10">
    <property type="entry name" value="Zinc/RING finger domain, C3HC4 (zinc finger)"/>
    <property type="match status" value="2"/>
</dbReference>
<name>A0A0D3JKN1_EMIH1</name>
<keyword evidence="2" id="KW-1185">Reference proteome</keyword>
<evidence type="ECO:0008006" key="3">
    <source>
        <dbReference type="Google" id="ProtNLM"/>
    </source>
</evidence>
<dbReference type="GO" id="GO:0005737">
    <property type="term" value="C:cytoplasm"/>
    <property type="evidence" value="ECO:0007669"/>
    <property type="project" value="TreeGrafter"/>
</dbReference>
<dbReference type="InterPro" id="IPR013083">
    <property type="entry name" value="Znf_RING/FYVE/PHD"/>
</dbReference>
<dbReference type="STRING" id="2903.R1EM86"/>
<evidence type="ECO:0000313" key="2">
    <source>
        <dbReference type="Proteomes" id="UP000013827"/>
    </source>
</evidence>
<dbReference type="PaxDb" id="2903-EOD24066"/>
<sequence>MARSPSRREEHLECPVCTRVELGVHHQCREGHVFCAECDGQLPSRVCPVCRVPLGELRKAIRSREREQHIAALPAECAHCSSPLTRSELEDHARICPRRPRSCSGAEAGCSWVG</sequence>
<dbReference type="AlphaFoldDB" id="A0A0D3JKN1"/>
<dbReference type="SUPFAM" id="SSF57850">
    <property type="entry name" value="RING/U-box"/>
    <property type="match status" value="1"/>
</dbReference>
<organism evidence="1 2">
    <name type="scientific">Emiliania huxleyi (strain CCMP1516)</name>
    <dbReference type="NCBI Taxonomy" id="280463"/>
    <lineage>
        <taxon>Eukaryota</taxon>
        <taxon>Haptista</taxon>
        <taxon>Haptophyta</taxon>
        <taxon>Prymnesiophyceae</taxon>
        <taxon>Isochrysidales</taxon>
        <taxon>Noelaerhabdaceae</taxon>
        <taxon>Emiliania</taxon>
    </lineage>
</organism>
<reference evidence="1" key="2">
    <citation type="submission" date="2024-10" db="UniProtKB">
        <authorList>
            <consortium name="EnsemblProtists"/>
        </authorList>
    </citation>
    <scope>IDENTIFICATION</scope>
</reference>
<dbReference type="Proteomes" id="UP000013827">
    <property type="component" value="Unassembled WGS sequence"/>
</dbReference>